<proteinExistence type="predicted"/>
<reference evidence="2" key="1">
    <citation type="journal article" date="2022" name="bioRxiv">
        <title>Sequencing and chromosome-scale assembly of the giantPleurodeles waltlgenome.</title>
        <authorList>
            <person name="Brown T."/>
            <person name="Elewa A."/>
            <person name="Iarovenko S."/>
            <person name="Subramanian E."/>
            <person name="Araus A.J."/>
            <person name="Petzold A."/>
            <person name="Susuki M."/>
            <person name="Suzuki K.-i.T."/>
            <person name="Hayashi T."/>
            <person name="Toyoda A."/>
            <person name="Oliveira C."/>
            <person name="Osipova E."/>
            <person name="Leigh N.D."/>
            <person name="Simon A."/>
            <person name="Yun M.H."/>
        </authorList>
    </citation>
    <scope>NUCLEOTIDE SEQUENCE</scope>
    <source>
        <strain evidence="2">20211129_DDA</strain>
        <tissue evidence="2">Liver</tissue>
    </source>
</reference>
<accession>A0AAV7NQF7</accession>
<feature type="compositionally biased region" description="Polar residues" evidence="1">
    <location>
        <begin position="1"/>
        <end position="11"/>
    </location>
</feature>
<evidence type="ECO:0000313" key="2">
    <source>
        <dbReference type="EMBL" id="KAJ1115483.1"/>
    </source>
</evidence>
<keyword evidence="3" id="KW-1185">Reference proteome</keyword>
<organism evidence="2 3">
    <name type="scientific">Pleurodeles waltl</name>
    <name type="common">Iberian ribbed newt</name>
    <dbReference type="NCBI Taxonomy" id="8319"/>
    <lineage>
        <taxon>Eukaryota</taxon>
        <taxon>Metazoa</taxon>
        <taxon>Chordata</taxon>
        <taxon>Craniata</taxon>
        <taxon>Vertebrata</taxon>
        <taxon>Euteleostomi</taxon>
        <taxon>Amphibia</taxon>
        <taxon>Batrachia</taxon>
        <taxon>Caudata</taxon>
        <taxon>Salamandroidea</taxon>
        <taxon>Salamandridae</taxon>
        <taxon>Pleurodelinae</taxon>
        <taxon>Pleurodeles</taxon>
    </lineage>
</organism>
<gene>
    <name evidence="2" type="ORF">NDU88_003707</name>
</gene>
<evidence type="ECO:0000256" key="1">
    <source>
        <dbReference type="SAM" id="MobiDB-lite"/>
    </source>
</evidence>
<dbReference type="EMBL" id="JANPWB010000012">
    <property type="protein sequence ID" value="KAJ1115483.1"/>
    <property type="molecule type" value="Genomic_DNA"/>
</dbReference>
<protein>
    <submittedName>
        <fullName evidence="2">Uncharacterized protein</fullName>
    </submittedName>
</protein>
<name>A0AAV7NQF7_PLEWA</name>
<comment type="caution">
    <text evidence="2">The sequence shown here is derived from an EMBL/GenBank/DDBJ whole genome shotgun (WGS) entry which is preliminary data.</text>
</comment>
<feature type="region of interest" description="Disordered" evidence="1">
    <location>
        <begin position="1"/>
        <end position="29"/>
    </location>
</feature>
<sequence>MRQPSSPSFNHLTFVLGRHKPSPEPVPGPRVVGAGRAVIQEVSLPLSPPRCSGPTRQASLSLQEVRLVLTGRPPTSIREPRSRWVCRYLPVESAFPPSAQEPSSELFLGSSCARRNPFPLRS</sequence>
<dbReference type="AlphaFoldDB" id="A0AAV7NQF7"/>
<evidence type="ECO:0000313" key="3">
    <source>
        <dbReference type="Proteomes" id="UP001066276"/>
    </source>
</evidence>
<dbReference type="Proteomes" id="UP001066276">
    <property type="component" value="Chromosome 8"/>
</dbReference>